<dbReference type="AlphaFoldDB" id="A0A162QCQ1"/>
<dbReference type="RefSeq" id="WP_066631201.1">
    <property type="nucleotide sequence ID" value="NZ_FQXL01000066.1"/>
</dbReference>
<comment type="caution">
    <text evidence="3">The sequence shown here is derived from an EMBL/GenBank/DDBJ whole genome shotgun (WGS) entry which is preliminary data.</text>
</comment>
<keyword evidence="4" id="KW-1185">Reference proteome</keyword>
<protein>
    <recommendedName>
        <fullName evidence="5">DUF2089 domain-containing protein</fullName>
    </recommendedName>
</protein>
<dbReference type="EMBL" id="LWAE01000020">
    <property type="protein sequence ID" value="KZL88395.1"/>
    <property type="molecule type" value="Genomic_DNA"/>
</dbReference>
<dbReference type="Proteomes" id="UP000076603">
    <property type="component" value="Unassembled WGS sequence"/>
</dbReference>
<evidence type="ECO:0008006" key="5">
    <source>
        <dbReference type="Google" id="ProtNLM"/>
    </source>
</evidence>
<dbReference type="OrthoDB" id="9797643at2"/>
<dbReference type="InterPro" id="IPR053957">
    <property type="entry name" value="DUF2089_Zn_ribbon"/>
</dbReference>
<dbReference type="InterPro" id="IPR018658">
    <property type="entry name" value="DUF2089"/>
</dbReference>
<feature type="domain" description="DUF2089" evidence="2">
    <location>
        <begin position="9"/>
        <end position="40"/>
    </location>
</feature>
<dbReference type="Pfam" id="PF09862">
    <property type="entry name" value="DUF2089"/>
    <property type="match status" value="1"/>
</dbReference>
<dbReference type="STRING" id="1121326.CLMAG_63220"/>
<reference evidence="3 4" key="1">
    <citation type="submission" date="2016-04" db="EMBL/GenBank/DDBJ databases">
        <title>Genome sequence of Clostridium magnum DSM 2767.</title>
        <authorList>
            <person name="Poehlein A."/>
            <person name="Uhlig R."/>
            <person name="Fischer R."/>
            <person name="Bahl H."/>
            <person name="Daniel R."/>
        </authorList>
    </citation>
    <scope>NUCLEOTIDE SEQUENCE [LARGE SCALE GENOMIC DNA]</scope>
    <source>
        <strain evidence="3 4">DSM 2767</strain>
    </source>
</reference>
<sequence length="257" mass="28410">MENKFIGNCPRCNNKLIATRLACNKCELELTGDFELSKFDYLSSEDLDFVISFLKYQGNIKALQEEKKMSYPAVKKKLGDILINLGIEAYKEEKEVDSEMADLKYLPIDANDSLAIKKIKQKLNECEGKTSVPLFTGKPCEIWYDNNGKGLVSPKIPVANHLTWEVFNAAVEVVMKNGGKAEKGKAQSGAKLGSDGLPLNSVEGYIANKVHGVEEGKSAFGPGFVVCAILDWAGVCKNERGYLSISPEFLMENDEEH</sequence>
<evidence type="ECO:0000313" key="3">
    <source>
        <dbReference type="EMBL" id="KZL88395.1"/>
    </source>
</evidence>
<evidence type="ECO:0000259" key="1">
    <source>
        <dbReference type="Pfam" id="PF09862"/>
    </source>
</evidence>
<evidence type="ECO:0000313" key="4">
    <source>
        <dbReference type="Proteomes" id="UP000076603"/>
    </source>
</evidence>
<evidence type="ECO:0000259" key="2">
    <source>
        <dbReference type="Pfam" id="PF22747"/>
    </source>
</evidence>
<organism evidence="3 4">
    <name type="scientific">Clostridium magnum DSM 2767</name>
    <dbReference type="NCBI Taxonomy" id="1121326"/>
    <lineage>
        <taxon>Bacteria</taxon>
        <taxon>Bacillati</taxon>
        <taxon>Bacillota</taxon>
        <taxon>Clostridia</taxon>
        <taxon>Eubacteriales</taxon>
        <taxon>Clostridiaceae</taxon>
        <taxon>Clostridium</taxon>
    </lineage>
</organism>
<proteinExistence type="predicted"/>
<gene>
    <name evidence="3" type="ORF">CLMAG_63220</name>
</gene>
<feature type="domain" description="DUF2089" evidence="1">
    <location>
        <begin position="42"/>
        <end position="88"/>
    </location>
</feature>
<dbReference type="Pfam" id="PF22747">
    <property type="entry name" value="Zn_ribbon_DUF2089"/>
    <property type="match status" value="1"/>
</dbReference>
<name>A0A162QCQ1_9CLOT</name>
<accession>A0A162QCQ1</accession>
<dbReference type="PATRIC" id="fig|1121326.3.peg.6389"/>